<evidence type="ECO:0000313" key="5">
    <source>
        <dbReference type="Proteomes" id="UP000813824"/>
    </source>
</evidence>
<dbReference type="GO" id="GO:0005524">
    <property type="term" value="F:ATP binding"/>
    <property type="evidence" value="ECO:0007669"/>
    <property type="project" value="InterPro"/>
</dbReference>
<dbReference type="Gene3D" id="1.10.10.60">
    <property type="entry name" value="Homeodomain-like"/>
    <property type="match status" value="1"/>
</dbReference>
<feature type="domain" description="Myb-like" evidence="3">
    <location>
        <begin position="560"/>
        <end position="615"/>
    </location>
</feature>
<feature type="compositionally biased region" description="Low complexity" evidence="1">
    <location>
        <begin position="192"/>
        <end position="207"/>
    </location>
</feature>
<dbReference type="SUPFAM" id="SSF46689">
    <property type="entry name" value="Homeodomain-like"/>
    <property type="match status" value="1"/>
</dbReference>
<feature type="compositionally biased region" description="Low complexity" evidence="1">
    <location>
        <begin position="489"/>
        <end position="498"/>
    </location>
</feature>
<dbReference type="OrthoDB" id="10261027at2759"/>
<dbReference type="CDD" id="cd11660">
    <property type="entry name" value="SANT_TRF"/>
    <property type="match status" value="1"/>
</dbReference>
<feature type="compositionally biased region" description="Polar residues" evidence="1">
    <location>
        <begin position="446"/>
        <end position="457"/>
    </location>
</feature>
<feature type="region of interest" description="Disordered" evidence="1">
    <location>
        <begin position="442"/>
        <end position="466"/>
    </location>
</feature>
<evidence type="ECO:0000259" key="2">
    <source>
        <dbReference type="PROSITE" id="PS50011"/>
    </source>
</evidence>
<feature type="compositionally biased region" description="Polar residues" evidence="1">
    <location>
        <begin position="90"/>
        <end position="112"/>
    </location>
</feature>
<reference evidence="4" key="1">
    <citation type="journal article" date="2021" name="New Phytol.">
        <title>Evolutionary innovations through gain and loss of genes in the ectomycorrhizal Boletales.</title>
        <authorList>
            <person name="Wu G."/>
            <person name="Miyauchi S."/>
            <person name="Morin E."/>
            <person name="Kuo A."/>
            <person name="Drula E."/>
            <person name="Varga T."/>
            <person name="Kohler A."/>
            <person name="Feng B."/>
            <person name="Cao Y."/>
            <person name="Lipzen A."/>
            <person name="Daum C."/>
            <person name="Hundley H."/>
            <person name="Pangilinan J."/>
            <person name="Johnson J."/>
            <person name="Barry K."/>
            <person name="LaButti K."/>
            <person name="Ng V."/>
            <person name="Ahrendt S."/>
            <person name="Min B."/>
            <person name="Choi I.G."/>
            <person name="Park H."/>
            <person name="Plett J.M."/>
            <person name="Magnuson J."/>
            <person name="Spatafora J.W."/>
            <person name="Nagy L.G."/>
            <person name="Henrissat B."/>
            <person name="Grigoriev I.V."/>
            <person name="Yang Z.L."/>
            <person name="Xu J."/>
            <person name="Martin F.M."/>
        </authorList>
    </citation>
    <scope>NUCLEOTIDE SEQUENCE</scope>
    <source>
        <strain evidence="4">KKN 215</strain>
    </source>
</reference>
<dbReference type="SMART" id="SM00717">
    <property type="entry name" value="SANT"/>
    <property type="match status" value="1"/>
</dbReference>
<sequence>MSFMHHSSSSSSMTVVPGPSGSYIVETPSRDDSLPSDDSHRASMTVHNLPPDSPSFGALSDPLVNSRDSLRTDEPSPKQPTPRGPKGPRTSVNGSIHSLMRNNPSPLPQSSIGFLEEGDVERRPDSRTSFSTTSAYRPDSFSGSTLGIQISTSDGRARSHSSERPLPRVPQQTLVAEVTLRLPSNHGVPENSASSRRQSVTSTTTGRLSLNSGTSLSYQSELSHGPPPNWNHSNPPPFPVVPTEGFHPHIPSQRPPYRFNDSADTIKLASSVQASNGTAVSPRMSPRSLVSSSDTIRSHPRMTDSTYSANKLPSAPTYTSAQVQSRLRSSPSPTDLASVASVRTTARMADSDYGQSSQMASPMNSYIPSPTPTIKPIPSQSIVGVTPRPTPTVTVRPIPRHGSMDVTPRSSVPAPTSSSATLQGSGLSPDLPAKTLQGIAVDVPSNGIQRSRSQSHTRGLPDVPVPGPARRWSLAARNNLTPRATINLPSVSPVPESEYPGSIASSNSRIQVGDPAGQAAPSQLQPLRLHDTSADFPVNGVWGRFTHGRSRSETPFTEKESKKRRSKWTKADIQMLMDACDKHGVGNWDAMIRDQRYDFGGKTSTDLENRFRDHRYHGKTSILTRVKSVIPSFKKLRKRSLPPEEYPDGHEFNEKIGTEGRILNITSKALESEEYSGLLNLPSSDALVALNLVQGMLESRSSDSLTNADTEVSVRFPRSQLRRLVLDLSVRCQQVPSALFLQGVQRTDTESYAVGGFADIYRGTWHDQPIAIKCLRIFVLSPESQKTRLRQAFYRESLLWHNLQHKHVLPFYGVTADVFPHTLCMVLPWMNNGNIRQHMDRLRRSGELVNQTFVDQVNKWVSSAEYTPRPSNDKNHVAL</sequence>
<dbReference type="Gene3D" id="1.10.510.10">
    <property type="entry name" value="Transferase(Phosphotransferase) domain 1"/>
    <property type="match status" value="1"/>
</dbReference>
<evidence type="ECO:0000313" key="4">
    <source>
        <dbReference type="EMBL" id="KAH8101245.1"/>
    </source>
</evidence>
<dbReference type="Proteomes" id="UP000813824">
    <property type="component" value="Unassembled WGS sequence"/>
</dbReference>
<dbReference type="PROSITE" id="PS50090">
    <property type="entry name" value="MYB_LIKE"/>
    <property type="match status" value="1"/>
</dbReference>
<feature type="compositionally biased region" description="Low complexity" evidence="1">
    <location>
        <begin position="1"/>
        <end position="22"/>
    </location>
</feature>
<dbReference type="InterPro" id="IPR001245">
    <property type="entry name" value="Ser-Thr/Tyr_kinase_cat_dom"/>
</dbReference>
<keyword evidence="5" id="KW-1185">Reference proteome</keyword>
<dbReference type="InterPro" id="IPR000719">
    <property type="entry name" value="Prot_kinase_dom"/>
</dbReference>
<dbReference type="InterPro" id="IPR001005">
    <property type="entry name" value="SANT/Myb"/>
</dbReference>
<comment type="caution">
    <text evidence="4">The sequence shown here is derived from an EMBL/GenBank/DDBJ whole genome shotgun (WGS) entry which is preliminary data.</text>
</comment>
<dbReference type="PROSITE" id="PS50011">
    <property type="entry name" value="PROTEIN_KINASE_DOM"/>
    <property type="match status" value="1"/>
</dbReference>
<feature type="compositionally biased region" description="Low complexity" evidence="1">
    <location>
        <begin position="406"/>
        <end position="421"/>
    </location>
</feature>
<dbReference type="InterPro" id="IPR009057">
    <property type="entry name" value="Homeodomain-like_sf"/>
</dbReference>
<feature type="region of interest" description="Disordered" evidence="1">
    <location>
        <begin position="1"/>
        <end position="428"/>
    </location>
</feature>
<name>A0A8K0UP18_9AGAR</name>
<dbReference type="SUPFAM" id="SSF56112">
    <property type="entry name" value="Protein kinase-like (PK-like)"/>
    <property type="match status" value="1"/>
</dbReference>
<proteinExistence type="predicted"/>
<accession>A0A8K0UP18</accession>
<gene>
    <name evidence="4" type="ORF">BXZ70DRAFT_935130</name>
</gene>
<dbReference type="InterPro" id="IPR011009">
    <property type="entry name" value="Kinase-like_dom_sf"/>
</dbReference>
<dbReference type="Pfam" id="PF07714">
    <property type="entry name" value="PK_Tyr_Ser-Thr"/>
    <property type="match status" value="1"/>
</dbReference>
<feature type="compositionally biased region" description="Polar residues" evidence="1">
    <location>
        <begin position="303"/>
        <end position="335"/>
    </location>
</feature>
<feature type="compositionally biased region" description="Basic and acidic residues" evidence="1">
    <location>
        <begin position="155"/>
        <end position="166"/>
    </location>
</feature>
<feature type="compositionally biased region" description="Polar residues" evidence="1">
    <location>
        <begin position="208"/>
        <end position="222"/>
    </location>
</feature>
<evidence type="ECO:0000256" key="1">
    <source>
        <dbReference type="SAM" id="MobiDB-lite"/>
    </source>
</evidence>
<feature type="compositionally biased region" description="Polar residues" evidence="1">
    <location>
        <begin position="127"/>
        <end position="154"/>
    </location>
</feature>
<feature type="compositionally biased region" description="Polar residues" evidence="1">
    <location>
        <begin position="353"/>
        <end position="364"/>
    </location>
</feature>
<feature type="compositionally biased region" description="Low complexity" evidence="1">
    <location>
        <begin position="376"/>
        <end position="397"/>
    </location>
</feature>
<feature type="compositionally biased region" description="Polar residues" evidence="1">
    <location>
        <begin position="268"/>
        <end position="279"/>
    </location>
</feature>
<feature type="region of interest" description="Disordered" evidence="1">
    <location>
        <begin position="487"/>
        <end position="521"/>
    </location>
</feature>
<dbReference type="GO" id="GO:0004672">
    <property type="term" value="F:protein kinase activity"/>
    <property type="evidence" value="ECO:0007669"/>
    <property type="project" value="InterPro"/>
</dbReference>
<organism evidence="4 5">
    <name type="scientific">Cristinia sonorae</name>
    <dbReference type="NCBI Taxonomy" id="1940300"/>
    <lineage>
        <taxon>Eukaryota</taxon>
        <taxon>Fungi</taxon>
        <taxon>Dikarya</taxon>
        <taxon>Basidiomycota</taxon>
        <taxon>Agaricomycotina</taxon>
        <taxon>Agaricomycetes</taxon>
        <taxon>Agaricomycetidae</taxon>
        <taxon>Agaricales</taxon>
        <taxon>Pleurotineae</taxon>
        <taxon>Stephanosporaceae</taxon>
        <taxon>Cristinia</taxon>
    </lineage>
</organism>
<evidence type="ECO:0000259" key="3">
    <source>
        <dbReference type="PROSITE" id="PS50090"/>
    </source>
</evidence>
<dbReference type="AlphaFoldDB" id="A0A8K0UP18"/>
<feature type="compositionally biased region" description="Basic and acidic residues" evidence="1">
    <location>
        <begin position="28"/>
        <end position="41"/>
    </location>
</feature>
<protein>
    <submittedName>
        <fullName evidence="4">Uncharacterized protein</fullName>
    </submittedName>
</protein>
<feature type="domain" description="Protein kinase" evidence="2">
    <location>
        <begin position="746"/>
        <end position="879"/>
    </location>
</feature>
<dbReference type="EMBL" id="JAEVFJ010000013">
    <property type="protein sequence ID" value="KAH8101245.1"/>
    <property type="molecule type" value="Genomic_DNA"/>
</dbReference>
<feature type="compositionally biased region" description="Pro residues" evidence="1">
    <location>
        <begin position="225"/>
        <end position="240"/>
    </location>
</feature>